<evidence type="ECO:0000259" key="13">
    <source>
        <dbReference type="PROSITE" id="PS50109"/>
    </source>
</evidence>
<comment type="catalytic activity">
    <reaction evidence="1">
        <text>ATP + protein L-histidine = ADP + protein N-phospho-L-histidine.</text>
        <dbReference type="EC" id="2.7.13.3"/>
    </reaction>
</comment>
<feature type="domain" description="Histidine kinase" evidence="13">
    <location>
        <begin position="355"/>
        <end position="627"/>
    </location>
</feature>
<evidence type="ECO:0000256" key="4">
    <source>
        <dbReference type="ARBA" id="ARBA00022553"/>
    </source>
</evidence>
<dbReference type="CDD" id="cd00075">
    <property type="entry name" value="HATPase"/>
    <property type="match status" value="1"/>
</dbReference>
<dbReference type="FunFam" id="1.10.287.130:FF:000001">
    <property type="entry name" value="Two-component sensor histidine kinase"/>
    <property type="match status" value="1"/>
</dbReference>
<feature type="transmembrane region" description="Helical" evidence="12">
    <location>
        <begin position="266"/>
        <end position="286"/>
    </location>
</feature>
<evidence type="ECO:0000256" key="12">
    <source>
        <dbReference type="SAM" id="Phobius"/>
    </source>
</evidence>
<dbReference type="SUPFAM" id="SSF158472">
    <property type="entry name" value="HAMP domain-like"/>
    <property type="match status" value="1"/>
</dbReference>
<dbReference type="InterPro" id="IPR050428">
    <property type="entry name" value="TCS_sensor_his_kinase"/>
</dbReference>
<keyword evidence="6 12" id="KW-0812">Transmembrane</keyword>
<protein>
    <recommendedName>
        <fullName evidence="3">histidine kinase</fullName>
        <ecNumber evidence="3">2.7.13.3</ecNumber>
    </recommendedName>
</protein>
<proteinExistence type="predicted"/>
<dbReference type="InterPro" id="IPR005467">
    <property type="entry name" value="His_kinase_dom"/>
</dbReference>
<dbReference type="GO" id="GO:0000155">
    <property type="term" value="F:phosphorelay sensor kinase activity"/>
    <property type="evidence" value="ECO:0007669"/>
    <property type="project" value="InterPro"/>
</dbReference>
<dbReference type="PANTHER" id="PTHR45436">
    <property type="entry name" value="SENSOR HISTIDINE KINASE YKOH"/>
    <property type="match status" value="1"/>
</dbReference>
<dbReference type="CDD" id="cd00082">
    <property type="entry name" value="HisKA"/>
    <property type="match status" value="1"/>
</dbReference>
<evidence type="ECO:0000313" key="16">
    <source>
        <dbReference type="Proteomes" id="UP000029108"/>
    </source>
</evidence>
<feature type="compositionally biased region" description="Basic and acidic residues" evidence="11">
    <location>
        <begin position="651"/>
        <end position="664"/>
    </location>
</feature>
<dbReference type="InterPro" id="IPR004358">
    <property type="entry name" value="Sig_transdc_His_kin-like_C"/>
</dbReference>
<dbReference type="GO" id="GO:0005886">
    <property type="term" value="C:plasma membrane"/>
    <property type="evidence" value="ECO:0007669"/>
    <property type="project" value="UniProtKB-SubCell"/>
</dbReference>
<feature type="domain" description="HAMP" evidence="14">
    <location>
        <begin position="287"/>
        <end position="340"/>
    </location>
</feature>
<keyword evidence="16" id="KW-1185">Reference proteome</keyword>
<dbReference type="Proteomes" id="UP000029108">
    <property type="component" value="Unassembled WGS sequence"/>
</dbReference>
<dbReference type="SUPFAM" id="SSF55874">
    <property type="entry name" value="ATPase domain of HSP90 chaperone/DNA topoisomerase II/histidine kinase"/>
    <property type="match status" value="1"/>
</dbReference>
<evidence type="ECO:0000256" key="6">
    <source>
        <dbReference type="ARBA" id="ARBA00022692"/>
    </source>
</evidence>
<dbReference type="InterPro" id="IPR036890">
    <property type="entry name" value="HATPase_C_sf"/>
</dbReference>
<dbReference type="PROSITE" id="PS50109">
    <property type="entry name" value="HIS_KIN"/>
    <property type="match status" value="1"/>
</dbReference>
<dbReference type="Pfam" id="PF00512">
    <property type="entry name" value="HisKA"/>
    <property type="match status" value="1"/>
</dbReference>
<evidence type="ECO:0000256" key="2">
    <source>
        <dbReference type="ARBA" id="ARBA00004236"/>
    </source>
</evidence>
<comment type="caution">
    <text evidence="15">The sequence shown here is derived from an EMBL/GenBank/DDBJ whole genome shotgun (WGS) entry which is preliminary data.</text>
</comment>
<feature type="compositionally biased region" description="Low complexity" evidence="11">
    <location>
        <begin position="1"/>
        <end position="13"/>
    </location>
</feature>
<feature type="region of interest" description="Disordered" evidence="11">
    <location>
        <begin position="1"/>
        <end position="64"/>
    </location>
</feature>
<organism evidence="15 16">
    <name type="scientific">Bifidobacterium biavatii DSM 23969</name>
    <dbReference type="NCBI Taxonomy" id="1437608"/>
    <lineage>
        <taxon>Bacteria</taxon>
        <taxon>Bacillati</taxon>
        <taxon>Actinomycetota</taxon>
        <taxon>Actinomycetes</taxon>
        <taxon>Bifidobacteriales</taxon>
        <taxon>Bifidobacteriaceae</taxon>
        <taxon>Bifidobacterium</taxon>
    </lineage>
</organism>
<gene>
    <name evidence="15" type="ORF">BBIA_0432</name>
</gene>
<dbReference type="PROSITE" id="PS50885">
    <property type="entry name" value="HAMP"/>
    <property type="match status" value="1"/>
</dbReference>
<dbReference type="SUPFAM" id="SSF47384">
    <property type="entry name" value="Homodimeric domain of signal transducing histidine kinase"/>
    <property type="match status" value="1"/>
</dbReference>
<evidence type="ECO:0000256" key="7">
    <source>
        <dbReference type="ARBA" id="ARBA00022777"/>
    </source>
</evidence>
<keyword evidence="7 15" id="KW-0418">Kinase</keyword>
<dbReference type="Gene3D" id="3.30.565.10">
    <property type="entry name" value="Histidine kinase-like ATPase, C-terminal domain"/>
    <property type="match status" value="1"/>
</dbReference>
<keyword evidence="4" id="KW-0597">Phosphoprotein</keyword>
<evidence type="ECO:0000256" key="8">
    <source>
        <dbReference type="ARBA" id="ARBA00022989"/>
    </source>
</evidence>
<feature type="compositionally biased region" description="Polar residues" evidence="11">
    <location>
        <begin position="639"/>
        <end position="650"/>
    </location>
</feature>
<dbReference type="EMBL" id="JGYN01000004">
    <property type="protein sequence ID" value="KFI52748.1"/>
    <property type="molecule type" value="Genomic_DNA"/>
</dbReference>
<evidence type="ECO:0000313" key="15">
    <source>
        <dbReference type="EMBL" id="KFI52748.1"/>
    </source>
</evidence>
<dbReference type="AlphaFoldDB" id="A0A087A1U8"/>
<keyword evidence="5 15" id="KW-0808">Transferase</keyword>
<dbReference type="SMART" id="SM00387">
    <property type="entry name" value="HATPase_c"/>
    <property type="match status" value="1"/>
</dbReference>
<keyword evidence="10 12" id="KW-0472">Membrane</keyword>
<dbReference type="InterPro" id="IPR003661">
    <property type="entry name" value="HisK_dim/P_dom"/>
</dbReference>
<dbReference type="PRINTS" id="PR00344">
    <property type="entry name" value="BCTRLSENSOR"/>
</dbReference>
<accession>A0A087A1U8</accession>
<evidence type="ECO:0000256" key="5">
    <source>
        <dbReference type="ARBA" id="ARBA00022679"/>
    </source>
</evidence>
<evidence type="ECO:0000259" key="14">
    <source>
        <dbReference type="PROSITE" id="PS50885"/>
    </source>
</evidence>
<dbReference type="Pfam" id="PF02518">
    <property type="entry name" value="HATPase_c"/>
    <property type="match status" value="1"/>
</dbReference>
<dbReference type="InterPro" id="IPR036097">
    <property type="entry name" value="HisK_dim/P_sf"/>
</dbReference>
<dbReference type="InterPro" id="IPR003660">
    <property type="entry name" value="HAMP_dom"/>
</dbReference>
<evidence type="ECO:0000256" key="9">
    <source>
        <dbReference type="ARBA" id="ARBA00023012"/>
    </source>
</evidence>
<dbReference type="eggNOG" id="COG3850">
    <property type="taxonomic scope" value="Bacteria"/>
</dbReference>
<dbReference type="SMART" id="SM00304">
    <property type="entry name" value="HAMP"/>
    <property type="match status" value="1"/>
</dbReference>
<dbReference type="CDD" id="cd06225">
    <property type="entry name" value="HAMP"/>
    <property type="match status" value="1"/>
</dbReference>
<dbReference type="SMART" id="SM00388">
    <property type="entry name" value="HisKA"/>
    <property type="match status" value="1"/>
</dbReference>
<name>A0A087A1U8_9BIFI</name>
<dbReference type="eggNOG" id="COG5002">
    <property type="taxonomic scope" value="Bacteria"/>
</dbReference>
<evidence type="ECO:0000256" key="10">
    <source>
        <dbReference type="ARBA" id="ARBA00023136"/>
    </source>
</evidence>
<reference evidence="15 16" key="1">
    <citation type="submission" date="2014-03" db="EMBL/GenBank/DDBJ databases">
        <title>Genomics of Bifidobacteria.</title>
        <authorList>
            <person name="Ventura M."/>
            <person name="Milani C."/>
            <person name="Lugli G.A."/>
        </authorList>
    </citation>
    <scope>NUCLEOTIDE SEQUENCE [LARGE SCALE GENOMIC DNA]</scope>
    <source>
        <strain evidence="15 16">DSM 23969</strain>
    </source>
</reference>
<dbReference type="PANTHER" id="PTHR45436:SF5">
    <property type="entry name" value="SENSOR HISTIDINE KINASE TRCS"/>
    <property type="match status" value="1"/>
</dbReference>
<dbReference type="Pfam" id="PF00672">
    <property type="entry name" value="HAMP"/>
    <property type="match status" value="1"/>
</dbReference>
<dbReference type="Gene3D" id="6.10.340.10">
    <property type="match status" value="1"/>
</dbReference>
<evidence type="ECO:0000256" key="3">
    <source>
        <dbReference type="ARBA" id="ARBA00012438"/>
    </source>
</evidence>
<keyword evidence="9" id="KW-0902">Two-component regulatory system</keyword>
<feature type="region of interest" description="Disordered" evidence="11">
    <location>
        <begin position="632"/>
        <end position="664"/>
    </location>
</feature>
<dbReference type="STRING" id="1437608.GCA_000771645_02295"/>
<comment type="subcellular location">
    <subcellularLocation>
        <location evidence="2">Cell membrane</location>
    </subcellularLocation>
</comment>
<sequence>MSGTNTTPSGGTPQPAVPMGPGAGVNPVAPSQTQTTPVGPALPAASPTQPGDGQAMPAGAAVRTETRPSWFKRHVGRHIDAIPLATKLVACIIVLLTIGSFSLSFAIRQLVSNYLLEKTDSQLINQSQLVARNTELLNEMSKSEGSLSMTSYFVQMRDYKENTVTDAVVPNLRGGVVSKPDLPTNDNSVSLGQPFTTAAKVSFDGANPANERAGRDTIQKAGLPWRVIALRWIDLDSNQQQYTRGTIYIGLSLSDQYDTADTITRYSAMVGIAVVLLGGVIGMLVVQATLAPLKRIEKTAAKIAAGDLSQRVPSAPENTEVGSLAASLNAMLARIEQSFHEQQETTDKMKRFVSDASHELRTPLAAIHGYAELYKMQREFPGALERADESIEHIEASSARMTVLVEDLLSLARLDEGRGIDLTQQVPLTSIVSDATDDLHALDPERGIREGRLELRRNEDGNGSDFTFVEGDMPQVTLTGDGSRLRQVVTNIVGNIHRYTPADSPVEVSMSVLPASISPESLALMPATETSMHHLIEAIEVGQNMQVGMNYAIIRFSDHGPGVPEASRSQIFERFYTADPSRARLKGGTGLGMAIAQSVVKAHRGFICATGSEGGGLTLTVVLPVAPVEPTVPAPAAADQSNTGKSVWTRSSDRKSAKADRKNR</sequence>
<keyword evidence="8 12" id="KW-1133">Transmembrane helix</keyword>
<dbReference type="EC" id="2.7.13.3" evidence="3"/>
<evidence type="ECO:0000256" key="1">
    <source>
        <dbReference type="ARBA" id="ARBA00000085"/>
    </source>
</evidence>
<evidence type="ECO:0000256" key="11">
    <source>
        <dbReference type="SAM" id="MobiDB-lite"/>
    </source>
</evidence>
<dbReference type="Gene3D" id="1.10.287.130">
    <property type="match status" value="1"/>
</dbReference>
<dbReference type="InterPro" id="IPR003594">
    <property type="entry name" value="HATPase_dom"/>
</dbReference>
<feature type="transmembrane region" description="Helical" evidence="12">
    <location>
        <begin position="81"/>
        <end position="107"/>
    </location>
</feature>